<keyword evidence="7" id="KW-0479">Metal-binding</keyword>
<feature type="active site" description="Nucleophile" evidence="7">
    <location>
        <position position="267"/>
    </location>
</feature>
<dbReference type="GO" id="GO:0005829">
    <property type="term" value="C:cytosol"/>
    <property type="evidence" value="ECO:0007669"/>
    <property type="project" value="TreeGrafter"/>
</dbReference>
<feature type="binding site" evidence="7">
    <location>
        <position position="217"/>
    </location>
    <ligand>
        <name>substrate</name>
    </ligand>
</feature>
<accession>A0A931ANL8</accession>
<dbReference type="InterPro" id="IPR036511">
    <property type="entry name" value="TGT-like_sf"/>
</dbReference>
<keyword evidence="2 7" id="KW-0808">Transferase</keyword>
<keyword evidence="5 7" id="KW-0862">Zinc</keyword>
<organism evidence="9 10">
    <name type="scientific">Halonatronomonas betaini</name>
    <dbReference type="NCBI Taxonomy" id="2778430"/>
    <lineage>
        <taxon>Bacteria</taxon>
        <taxon>Bacillati</taxon>
        <taxon>Bacillota</taxon>
        <taxon>Clostridia</taxon>
        <taxon>Halanaerobiales</taxon>
        <taxon>Halarsenatibacteraceae</taxon>
        <taxon>Halonatronomonas</taxon>
    </lineage>
</organism>
<feature type="binding site" evidence="7">
    <location>
        <position position="336"/>
    </location>
    <ligand>
        <name>Zn(2+)</name>
        <dbReference type="ChEBI" id="CHEBI:29105"/>
    </ligand>
</feature>
<evidence type="ECO:0000256" key="2">
    <source>
        <dbReference type="ARBA" id="ARBA00022679"/>
    </source>
</evidence>
<protein>
    <recommendedName>
        <fullName evidence="7">Queuine tRNA-ribosyltransferase</fullName>
        <ecNumber evidence="7">2.4.2.29</ecNumber>
    </recommendedName>
    <alternativeName>
        <fullName evidence="7">Guanine insertion enzyme</fullName>
    </alternativeName>
    <alternativeName>
        <fullName evidence="7">tRNA-guanine transglycosylase</fullName>
    </alternativeName>
</protein>
<evidence type="ECO:0000259" key="8">
    <source>
        <dbReference type="Pfam" id="PF01702"/>
    </source>
</evidence>
<evidence type="ECO:0000256" key="5">
    <source>
        <dbReference type="ARBA" id="ARBA00022833"/>
    </source>
</evidence>
<keyword evidence="3 7" id="KW-0819">tRNA processing</keyword>
<dbReference type="RefSeq" id="WP_270452788.1">
    <property type="nucleotide sequence ID" value="NZ_JADPIE010000001.1"/>
</dbReference>
<dbReference type="InterPro" id="IPR004803">
    <property type="entry name" value="TGT"/>
</dbReference>
<dbReference type="EMBL" id="JADPIE010000001">
    <property type="protein sequence ID" value="MBF8436042.1"/>
    <property type="molecule type" value="Genomic_DNA"/>
</dbReference>
<feature type="active site" description="Proton acceptor" evidence="7">
    <location>
        <position position="93"/>
    </location>
</feature>
<dbReference type="GO" id="GO:0008479">
    <property type="term" value="F:tRNA-guanosine(34) queuine transglycosylase activity"/>
    <property type="evidence" value="ECO:0007669"/>
    <property type="project" value="UniProtKB-UniRule"/>
</dbReference>
<dbReference type="FunFam" id="3.20.20.105:FF:000001">
    <property type="entry name" value="Queuine tRNA-ribosyltransferase"/>
    <property type="match status" value="1"/>
</dbReference>
<feature type="domain" description="tRNA-guanine(15) transglycosylase-like" evidence="8">
    <location>
        <begin position="15"/>
        <end position="368"/>
    </location>
</feature>
<keyword evidence="1 7" id="KW-0328">Glycosyltransferase</keyword>
<feature type="binding site" evidence="7">
    <location>
        <position position="307"/>
    </location>
    <ligand>
        <name>Zn(2+)</name>
        <dbReference type="ChEBI" id="CHEBI:29105"/>
    </ligand>
</feature>
<evidence type="ECO:0000313" key="9">
    <source>
        <dbReference type="EMBL" id="MBF8436042.1"/>
    </source>
</evidence>
<proteinExistence type="inferred from homology"/>
<evidence type="ECO:0000256" key="3">
    <source>
        <dbReference type="ARBA" id="ARBA00022694"/>
    </source>
</evidence>
<comment type="caution">
    <text evidence="9">The sequence shown here is derived from an EMBL/GenBank/DDBJ whole genome shotgun (WGS) entry which is preliminary data.</text>
</comment>
<feature type="binding site" evidence="7">
    <location>
        <position position="310"/>
    </location>
    <ligand>
        <name>Zn(2+)</name>
        <dbReference type="ChEBI" id="CHEBI:29105"/>
    </ligand>
</feature>
<dbReference type="InterPro" id="IPR050076">
    <property type="entry name" value="ArchSynthase1/Queuine_TRR"/>
</dbReference>
<comment type="catalytic activity">
    <reaction evidence="6 7">
        <text>7-aminomethyl-7-carbaguanine + guanosine(34) in tRNA = 7-aminomethyl-7-carbaguanosine(34) in tRNA + guanine</text>
        <dbReference type="Rhea" id="RHEA:24104"/>
        <dbReference type="Rhea" id="RHEA-COMP:10341"/>
        <dbReference type="Rhea" id="RHEA-COMP:10342"/>
        <dbReference type="ChEBI" id="CHEBI:16235"/>
        <dbReference type="ChEBI" id="CHEBI:58703"/>
        <dbReference type="ChEBI" id="CHEBI:74269"/>
        <dbReference type="ChEBI" id="CHEBI:82833"/>
        <dbReference type="EC" id="2.4.2.29"/>
    </reaction>
</comment>
<keyword evidence="10" id="KW-1185">Reference proteome</keyword>
<comment type="pathway">
    <text evidence="7">tRNA modification; tRNA-queuosine biosynthesis.</text>
</comment>
<feature type="binding site" evidence="7">
    <location>
        <begin position="93"/>
        <end position="97"/>
    </location>
    <ligand>
        <name>substrate</name>
    </ligand>
</feature>
<dbReference type="NCBIfam" id="TIGR00449">
    <property type="entry name" value="tgt_general"/>
    <property type="match status" value="1"/>
</dbReference>
<feature type="binding site" evidence="7">
    <location>
        <position position="190"/>
    </location>
    <ligand>
        <name>substrate</name>
    </ligand>
</feature>
<dbReference type="GO" id="GO:0046872">
    <property type="term" value="F:metal ion binding"/>
    <property type="evidence" value="ECO:0007669"/>
    <property type="project" value="UniProtKB-KW"/>
</dbReference>
<evidence type="ECO:0000256" key="7">
    <source>
        <dbReference type="HAMAP-Rule" id="MF_00168"/>
    </source>
</evidence>
<feature type="binding site" evidence="7">
    <location>
        <position position="147"/>
    </location>
    <ligand>
        <name>substrate</name>
    </ligand>
</feature>
<sequence>MTLDFEIKNKDSNSLAREGLIDIDGKKIDTPIFMPVGTQATVKALRPEDLKACGASIILANTYHLYLRPGSELIANAGGLHDFMNWDRLILTDSGGFQVFSLSDLNEIKEEGVYFQSHLDGSKHFISPEKSIQIQKDLGADIIMAFDECAPYPADKNYVKESLERTLRWAERCKEEMVGVKDQQLFGIVQGGTYPELRKISARETIKLGFPGYAIGGLSVGEETELMHKMLEVTVPELPESKPRYLMGVGTPEDLIEGVRRGIDMFDCVMPTRIARHGSIYTSQGRITIRNASFSEDFSSPDPECNCYVCRNYSKAYIRHLLNRNEILGVILTSYHNIFFLLDLMAKIRKSINGDYFSDFADKFYSNYLD</sequence>
<dbReference type="EC" id="2.4.2.29" evidence="7"/>
<feature type="region of interest" description="RNA binding; important for wobble base 34 recognition" evidence="7">
    <location>
        <begin position="272"/>
        <end position="276"/>
    </location>
</feature>
<comment type="function">
    <text evidence="7">Catalyzes the base-exchange of a guanine (G) residue with the queuine precursor 7-aminomethyl-7-deazaguanine (PreQ1) at position 34 (anticodon wobble position) in tRNAs with GU(N) anticodons (tRNA-Asp, -Asn, -His and -Tyr). Catalysis occurs through a double-displacement mechanism. The nucleophile active site attacks the C1' of nucleotide 34 to detach the guanine base from the RNA, forming a covalent enzyme-RNA intermediate. The proton acceptor active site deprotonates the incoming PreQ1, allowing a nucleophilic attack on the C1' of the ribose to form the product. After dissociation, two additional enzymatic reactions on the tRNA convert PreQ1 to queuine (Q), resulting in the hypermodified nucleoside queuosine (7-(((4,5-cis-dihydroxy-2-cyclopenten-1-yl)amino)methyl)-7-deazaguanosine).</text>
</comment>
<dbReference type="HAMAP" id="MF_00168">
    <property type="entry name" value="Q_tRNA_Tgt"/>
    <property type="match status" value="1"/>
</dbReference>
<evidence type="ECO:0000256" key="4">
    <source>
        <dbReference type="ARBA" id="ARBA00022785"/>
    </source>
</evidence>
<name>A0A931ANL8_9FIRM</name>
<dbReference type="GO" id="GO:0008616">
    <property type="term" value="P:tRNA queuosine(34) biosynthetic process"/>
    <property type="evidence" value="ECO:0007669"/>
    <property type="project" value="UniProtKB-UniRule"/>
</dbReference>
<dbReference type="Gene3D" id="3.20.20.105">
    <property type="entry name" value="Queuine tRNA-ribosyltransferase-like"/>
    <property type="match status" value="1"/>
</dbReference>
<comment type="cofactor">
    <cofactor evidence="7">
        <name>Zn(2+)</name>
        <dbReference type="ChEBI" id="CHEBI:29105"/>
    </cofactor>
    <text evidence="7">Binds 1 zinc ion per subunit.</text>
</comment>
<comment type="subunit">
    <text evidence="7">Homodimer. Within each dimer, one monomer is responsible for RNA recognition and catalysis, while the other monomer binds to the replacement base PreQ1.</text>
</comment>
<dbReference type="Proteomes" id="UP000621436">
    <property type="component" value="Unassembled WGS sequence"/>
</dbReference>
<reference evidence="9" key="1">
    <citation type="submission" date="2020-11" db="EMBL/GenBank/DDBJ databases">
        <title>Halonatronomonas betainensis gen. nov., sp. nov. a novel haloalkaliphilic representative of the family Halanaerobiacae capable of betaine degradation.</title>
        <authorList>
            <person name="Boltyanskaya Y."/>
            <person name="Kevbrin V."/>
            <person name="Detkova E."/>
            <person name="Grouzdev D.S."/>
            <person name="Koziaeva V."/>
            <person name="Zhilina T."/>
        </authorList>
    </citation>
    <scope>NUCLEOTIDE SEQUENCE</scope>
    <source>
        <strain evidence="9">Z-7014</strain>
    </source>
</reference>
<keyword evidence="4 7" id="KW-0671">Queuosine biosynthesis</keyword>
<gene>
    <name evidence="7 9" type="primary">tgt</name>
    <name evidence="9" type="ORF">I0Q91_03030</name>
</gene>
<dbReference type="InterPro" id="IPR002616">
    <property type="entry name" value="tRNA_ribo_trans-like"/>
</dbReference>
<dbReference type="SUPFAM" id="SSF51713">
    <property type="entry name" value="tRNA-guanine transglycosylase"/>
    <property type="match status" value="1"/>
</dbReference>
<feature type="region of interest" description="RNA binding" evidence="7">
    <location>
        <begin position="248"/>
        <end position="254"/>
    </location>
</feature>
<evidence type="ECO:0000313" key="10">
    <source>
        <dbReference type="Proteomes" id="UP000621436"/>
    </source>
</evidence>
<feature type="binding site" evidence="7">
    <location>
        <position position="305"/>
    </location>
    <ligand>
        <name>Zn(2+)</name>
        <dbReference type="ChEBI" id="CHEBI:29105"/>
    </ligand>
</feature>
<dbReference type="PANTHER" id="PTHR46499">
    <property type="entry name" value="QUEUINE TRNA-RIBOSYLTRANSFERASE"/>
    <property type="match status" value="1"/>
</dbReference>
<evidence type="ECO:0000256" key="6">
    <source>
        <dbReference type="ARBA" id="ARBA00050112"/>
    </source>
</evidence>
<evidence type="ECO:0000256" key="1">
    <source>
        <dbReference type="ARBA" id="ARBA00022676"/>
    </source>
</evidence>
<dbReference type="AlphaFoldDB" id="A0A931ANL8"/>
<comment type="similarity">
    <text evidence="7">Belongs to the queuine tRNA-ribosyltransferase family.</text>
</comment>
<dbReference type="Pfam" id="PF01702">
    <property type="entry name" value="TGT"/>
    <property type="match status" value="1"/>
</dbReference>
<dbReference type="PANTHER" id="PTHR46499:SF1">
    <property type="entry name" value="QUEUINE TRNA-RIBOSYLTRANSFERASE"/>
    <property type="match status" value="1"/>
</dbReference>
<dbReference type="NCBIfam" id="TIGR00430">
    <property type="entry name" value="Q_tRNA_tgt"/>
    <property type="match status" value="1"/>
</dbReference>